<sequence length="49" mass="5766">MAFEFIELYLREGVKYDREHPVYPLTTTPEEPAAALDSCRHAYKYDESI</sequence>
<dbReference type="Proteomes" id="UP000638188">
    <property type="component" value="Unassembled WGS sequence"/>
</dbReference>
<proteinExistence type="predicted"/>
<accession>A0ABQ1PKX9</accession>
<protein>
    <submittedName>
        <fullName evidence="1">Uncharacterized protein</fullName>
    </submittedName>
</protein>
<keyword evidence="2" id="KW-1185">Reference proteome</keyword>
<reference evidence="2" key="1">
    <citation type="journal article" date="2019" name="Int. J. Syst. Evol. Microbiol.">
        <title>The Global Catalogue of Microorganisms (GCM) 10K type strain sequencing project: providing services to taxonomists for standard genome sequencing and annotation.</title>
        <authorList>
            <consortium name="The Broad Institute Genomics Platform"/>
            <consortium name="The Broad Institute Genome Sequencing Center for Infectious Disease"/>
            <person name="Wu L."/>
            <person name="Ma J."/>
        </authorList>
    </citation>
    <scope>NUCLEOTIDE SEQUENCE [LARGE SCALE GENOMIC DNA]</scope>
    <source>
        <strain evidence="2">CGMCC 1.12482</strain>
    </source>
</reference>
<name>A0ABQ1PKX9_9GAMM</name>
<dbReference type="EMBL" id="BMFF01000003">
    <property type="protein sequence ID" value="GGC98913.1"/>
    <property type="molecule type" value="Genomic_DNA"/>
</dbReference>
<gene>
    <name evidence="1" type="ORF">GCM10007418_17740</name>
</gene>
<evidence type="ECO:0000313" key="2">
    <source>
        <dbReference type="Proteomes" id="UP000638188"/>
    </source>
</evidence>
<comment type="caution">
    <text evidence="1">The sequence shown here is derived from an EMBL/GenBank/DDBJ whole genome shotgun (WGS) entry which is preliminary data.</text>
</comment>
<organism evidence="1 2">
    <name type="scientific">Halopseudomonas salina</name>
    <dbReference type="NCBI Taxonomy" id="1323744"/>
    <lineage>
        <taxon>Bacteria</taxon>
        <taxon>Pseudomonadati</taxon>
        <taxon>Pseudomonadota</taxon>
        <taxon>Gammaproteobacteria</taxon>
        <taxon>Pseudomonadales</taxon>
        <taxon>Pseudomonadaceae</taxon>
        <taxon>Halopseudomonas</taxon>
    </lineage>
</organism>
<evidence type="ECO:0000313" key="1">
    <source>
        <dbReference type="EMBL" id="GGC98913.1"/>
    </source>
</evidence>